<comment type="cofactor">
    <cofactor evidence="1">
        <name>Zn(2+)</name>
        <dbReference type="ChEBI" id="CHEBI:29105"/>
    </cofactor>
</comment>
<protein>
    <submittedName>
        <fullName evidence="9">Dipeptidase PepV</fullName>
        <ecNumber evidence="9">3.4.13.-</ecNumber>
    </submittedName>
</protein>
<evidence type="ECO:0000256" key="2">
    <source>
        <dbReference type="ARBA" id="ARBA00006247"/>
    </source>
</evidence>
<dbReference type="InterPro" id="IPR050072">
    <property type="entry name" value="Peptidase_M20A"/>
</dbReference>
<evidence type="ECO:0000256" key="8">
    <source>
        <dbReference type="ARBA" id="ARBA00023049"/>
    </source>
</evidence>
<sequence length="457" mass="51227">MKSINKDVIEEAIYEKVLEYRSELLCSIRRLVQINSVEGKKSLNAPFGENPKRALEEALRISRKLGFRTKNIGNAIGYAEYGEGEEYIAIIGHVDVVPAGKGWTYPPFDLSVKEGKIFGRGVLDNKGPIMAALYGMKIIKDLNLKISKKIRVIFGTNEETGFKDIPYYLNEEKSPIMGFTPDCKYPAVYGERGILDVTIWSNPIKDCIIKSIKGNFRNNMVPDFAEIEIFRRESLDGENINWQTEVSEKISVKGSQAPGNAPEAGENAITTLCKTLHGIGNSSFTGELKEFIEFVYKNFHENYSLEKSGIECKDDISGSLVVNPYKLSINGDRIGLSVVFRYPITYTHKNMISIIESIINEGYKITENRRMDSVCFDKDHELLKKLQESYETVTGFDGTPVTTTGGTYAKVFPNIVAFGPSFPGQKGIGHNKDEYMNISDLLLNTEIFTNAIYNLAK</sequence>
<dbReference type="PROSITE" id="PS00758">
    <property type="entry name" value="ARGE_DAPE_CPG2_1"/>
    <property type="match status" value="1"/>
</dbReference>
<dbReference type="Proteomes" id="UP001299068">
    <property type="component" value="Unassembled WGS sequence"/>
</dbReference>
<proteinExistence type="inferred from homology"/>
<keyword evidence="6" id="KW-0862">Zinc</keyword>
<keyword evidence="8" id="KW-0482">Metalloprotease</keyword>
<dbReference type="EC" id="3.4.13.-" evidence="9"/>
<name>A0ABS7KSX0_CLOSR</name>
<dbReference type="PANTHER" id="PTHR43808">
    <property type="entry name" value="ACETYLORNITHINE DEACETYLASE"/>
    <property type="match status" value="1"/>
</dbReference>
<dbReference type="Gene3D" id="3.30.70.360">
    <property type="match status" value="2"/>
</dbReference>
<evidence type="ECO:0000313" key="9">
    <source>
        <dbReference type="EMBL" id="MBY0753908.1"/>
    </source>
</evidence>
<dbReference type="InterPro" id="IPR036264">
    <property type="entry name" value="Bact_exopeptidase_dim_dom"/>
</dbReference>
<dbReference type="NCBIfam" id="TIGR01887">
    <property type="entry name" value="dipeptidaselike"/>
    <property type="match status" value="1"/>
</dbReference>
<dbReference type="InterPro" id="IPR002933">
    <property type="entry name" value="Peptidase_M20"/>
</dbReference>
<dbReference type="GO" id="GO:0016805">
    <property type="term" value="F:dipeptidase activity"/>
    <property type="evidence" value="ECO:0007669"/>
    <property type="project" value="UniProtKB-KW"/>
</dbReference>
<evidence type="ECO:0000256" key="4">
    <source>
        <dbReference type="ARBA" id="ARBA00022723"/>
    </source>
</evidence>
<dbReference type="Pfam" id="PF01546">
    <property type="entry name" value="Peptidase_M20"/>
    <property type="match status" value="1"/>
</dbReference>
<dbReference type="InterPro" id="IPR001261">
    <property type="entry name" value="ArgE/DapE_CS"/>
</dbReference>
<keyword evidence="10" id="KW-1185">Reference proteome</keyword>
<dbReference type="SUPFAM" id="SSF53187">
    <property type="entry name" value="Zn-dependent exopeptidases"/>
    <property type="match status" value="1"/>
</dbReference>
<keyword evidence="4" id="KW-0479">Metal-binding</keyword>
<evidence type="ECO:0000256" key="7">
    <source>
        <dbReference type="ARBA" id="ARBA00022997"/>
    </source>
</evidence>
<organism evidence="9 10">
    <name type="scientific">Clostridium sardiniense</name>
    <name type="common">Clostridium absonum</name>
    <dbReference type="NCBI Taxonomy" id="29369"/>
    <lineage>
        <taxon>Bacteria</taxon>
        <taxon>Bacillati</taxon>
        <taxon>Bacillota</taxon>
        <taxon>Clostridia</taxon>
        <taxon>Eubacteriales</taxon>
        <taxon>Clostridiaceae</taxon>
        <taxon>Clostridium</taxon>
    </lineage>
</organism>
<gene>
    <name evidence="9" type="primary">pepV</name>
    <name evidence="9" type="ORF">K5V21_00425</name>
</gene>
<comment type="caution">
    <text evidence="9">The sequence shown here is derived from an EMBL/GenBank/DDBJ whole genome shotgun (WGS) entry which is preliminary data.</text>
</comment>
<dbReference type="EMBL" id="JAIKTU010000001">
    <property type="protein sequence ID" value="MBY0753908.1"/>
    <property type="molecule type" value="Genomic_DNA"/>
</dbReference>
<dbReference type="NCBIfam" id="NF005591">
    <property type="entry name" value="PRK07318.1"/>
    <property type="match status" value="1"/>
</dbReference>
<dbReference type="SUPFAM" id="SSF55031">
    <property type="entry name" value="Bacterial exopeptidase dimerisation domain"/>
    <property type="match status" value="1"/>
</dbReference>
<comment type="similarity">
    <text evidence="2">Belongs to the peptidase M20A family.</text>
</comment>
<keyword evidence="5 9" id="KW-0378">Hydrolase</keyword>
<evidence type="ECO:0000256" key="6">
    <source>
        <dbReference type="ARBA" id="ARBA00022833"/>
    </source>
</evidence>
<evidence type="ECO:0000256" key="3">
    <source>
        <dbReference type="ARBA" id="ARBA00022670"/>
    </source>
</evidence>
<dbReference type="Gene3D" id="3.40.630.10">
    <property type="entry name" value="Zn peptidases"/>
    <property type="match status" value="1"/>
</dbReference>
<evidence type="ECO:0000313" key="10">
    <source>
        <dbReference type="Proteomes" id="UP001299068"/>
    </source>
</evidence>
<keyword evidence="3" id="KW-0645">Protease</keyword>
<reference evidence="9 10" key="1">
    <citation type="journal article" date="2021" name="Cell Host Microbe">
        <title>in vivo commensal control of Clostridioides difficile virulence.</title>
        <authorList>
            <person name="Girinathan B.P."/>
            <person name="Dibenedetto N."/>
            <person name="Worley J.N."/>
            <person name="Peltier J."/>
            <person name="Arrieta-Ortiz M.L."/>
            <person name="Rupa Christinal Immanuel S."/>
            <person name="Lavin R."/>
            <person name="Delaney M.L."/>
            <person name="Cummins C."/>
            <person name="Hoffmann M."/>
            <person name="Luo Y."/>
            <person name="Gonzalez-Escalona N."/>
            <person name="Allard M."/>
            <person name="Onderdonk A.B."/>
            <person name="Gerber G.K."/>
            <person name="Sonenshein A.L."/>
            <person name="Baliga N."/>
            <person name="Dupuy B."/>
            <person name="Bry L."/>
        </authorList>
    </citation>
    <scope>NUCLEOTIDE SEQUENCE [LARGE SCALE GENOMIC DNA]</scope>
    <source>
        <strain evidence="9 10">DSM 599</strain>
    </source>
</reference>
<evidence type="ECO:0000256" key="5">
    <source>
        <dbReference type="ARBA" id="ARBA00022801"/>
    </source>
</evidence>
<dbReference type="RefSeq" id="WP_221858254.1">
    <property type="nucleotide sequence ID" value="NZ_JAIKTU010000001.1"/>
</dbReference>
<dbReference type="PANTHER" id="PTHR43808:SF31">
    <property type="entry name" value="N-ACETYL-L-CITRULLINE DEACETYLASE"/>
    <property type="match status" value="1"/>
</dbReference>
<keyword evidence="7 9" id="KW-0224">Dipeptidase</keyword>
<accession>A0ABS7KSX0</accession>
<evidence type="ECO:0000256" key="1">
    <source>
        <dbReference type="ARBA" id="ARBA00001947"/>
    </source>
</evidence>
<dbReference type="InterPro" id="IPR010964">
    <property type="entry name" value="M20A_pepV-rel"/>
</dbReference>